<dbReference type="SMART" id="SM00034">
    <property type="entry name" value="CLECT"/>
    <property type="match status" value="1"/>
</dbReference>
<dbReference type="InterPro" id="IPR050976">
    <property type="entry name" value="Snaclec"/>
</dbReference>
<accession>A0A8R1U813</accession>
<reference evidence="2" key="2">
    <citation type="submission" date="2022-06" db="UniProtKB">
        <authorList>
            <consortium name="EnsemblMetazoa"/>
        </authorList>
    </citation>
    <scope>IDENTIFICATION</scope>
    <source>
        <strain evidence="2">PS312</strain>
    </source>
</reference>
<evidence type="ECO:0000256" key="1">
    <source>
        <dbReference type="PROSITE-ProRule" id="PRU00059"/>
    </source>
</evidence>
<evidence type="ECO:0000313" key="2">
    <source>
        <dbReference type="EnsemblMetazoa" id="PPA10030.1"/>
    </source>
</evidence>
<gene>
    <name evidence="2" type="primary">WBGene00099584</name>
</gene>
<dbReference type="Pfam" id="PF00059">
    <property type="entry name" value="Lectin_C"/>
    <property type="match status" value="1"/>
</dbReference>
<dbReference type="OrthoDB" id="441660at2759"/>
<dbReference type="EnsemblMetazoa" id="PPA10030.1">
    <property type="protein sequence ID" value="PPA10030.1"/>
    <property type="gene ID" value="WBGene00099584"/>
</dbReference>
<dbReference type="PROSITE" id="PS50041">
    <property type="entry name" value="C_TYPE_LECTIN_2"/>
    <property type="match status" value="1"/>
</dbReference>
<dbReference type="SMART" id="SM00042">
    <property type="entry name" value="CUB"/>
    <property type="match status" value="1"/>
</dbReference>
<reference evidence="3" key="1">
    <citation type="journal article" date="2008" name="Nat. Genet.">
        <title>The Pristionchus pacificus genome provides a unique perspective on nematode lifestyle and parasitism.</title>
        <authorList>
            <person name="Dieterich C."/>
            <person name="Clifton S.W."/>
            <person name="Schuster L.N."/>
            <person name="Chinwalla A."/>
            <person name="Delehaunty K."/>
            <person name="Dinkelacker I."/>
            <person name="Fulton L."/>
            <person name="Fulton R."/>
            <person name="Godfrey J."/>
            <person name="Minx P."/>
            <person name="Mitreva M."/>
            <person name="Roeseler W."/>
            <person name="Tian H."/>
            <person name="Witte H."/>
            <person name="Yang S.P."/>
            <person name="Wilson R.K."/>
            <person name="Sommer R.J."/>
        </authorList>
    </citation>
    <scope>NUCLEOTIDE SEQUENCE [LARGE SCALE GENOMIC DNA]</scope>
    <source>
        <strain evidence="3">PS312</strain>
    </source>
</reference>
<dbReference type="Proteomes" id="UP000005239">
    <property type="component" value="Unassembled WGS sequence"/>
</dbReference>
<dbReference type="PROSITE" id="PS01180">
    <property type="entry name" value="CUB"/>
    <property type="match status" value="1"/>
</dbReference>
<dbReference type="SUPFAM" id="SSF56436">
    <property type="entry name" value="C-type lectin-like"/>
    <property type="match status" value="2"/>
</dbReference>
<dbReference type="Gene3D" id="3.10.100.10">
    <property type="entry name" value="Mannose-Binding Protein A, subunit A"/>
    <property type="match status" value="2"/>
</dbReference>
<dbReference type="InterPro" id="IPR000859">
    <property type="entry name" value="CUB_dom"/>
</dbReference>
<name>A0A454XN32_PRIPA</name>
<dbReference type="InterPro" id="IPR016187">
    <property type="entry name" value="CTDL_fold"/>
</dbReference>
<dbReference type="InterPro" id="IPR016186">
    <property type="entry name" value="C-type_lectin-like/link_sf"/>
</dbReference>
<dbReference type="PANTHER" id="PTHR22991:SF40">
    <property type="entry name" value="PROTEIN CBG13490"/>
    <property type="match status" value="1"/>
</dbReference>
<accession>A0A454XN32</accession>
<dbReference type="InterPro" id="IPR018378">
    <property type="entry name" value="C-type_lectin_CS"/>
</dbReference>
<dbReference type="PROSITE" id="PS00615">
    <property type="entry name" value="C_TYPE_LECTIN_1"/>
    <property type="match status" value="1"/>
</dbReference>
<dbReference type="PANTHER" id="PTHR22991">
    <property type="entry name" value="PROTEIN CBG13490"/>
    <property type="match status" value="1"/>
</dbReference>
<dbReference type="InterPro" id="IPR035914">
    <property type="entry name" value="Sperma_CUB_dom_sf"/>
</dbReference>
<evidence type="ECO:0000313" key="3">
    <source>
        <dbReference type="Proteomes" id="UP000005239"/>
    </source>
</evidence>
<dbReference type="CDD" id="cd00037">
    <property type="entry name" value="CLECT"/>
    <property type="match status" value="1"/>
</dbReference>
<organism evidence="2 3">
    <name type="scientific">Pristionchus pacificus</name>
    <name type="common">Parasitic nematode worm</name>
    <dbReference type="NCBI Taxonomy" id="54126"/>
    <lineage>
        <taxon>Eukaryota</taxon>
        <taxon>Metazoa</taxon>
        <taxon>Ecdysozoa</taxon>
        <taxon>Nematoda</taxon>
        <taxon>Chromadorea</taxon>
        <taxon>Rhabditida</taxon>
        <taxon>Rhabditina</taxon>
        <taxon>Diplogasteromorpha</taxon>
        <taxon>Diplogasteroidea</taxon>
        <taxon>Neodiplogasteridae</taxon>
        <taxon>Pristionchus</taxon>
    </lineage>
</organism>
<comment type="caution">
    <text evidence="1">Lacks conserved residue(s) required for the propagation of feature annotation.</text>
</comment>
<sequence>MLTLLALASVLNFALVDANLCPDGFDLVANGQCRGLYKTLSLYWDERAVNTAIHTCEEIDADPIMIHNEEQQQYWTSLSQKGLELVIAIVCAEGETKWRWTDGTKLDYKPPKGMYHSVCNGSQKFTTKIYCTTQVEQPKPSPDGCDAFQDDKDDGICYEVAKVPTDFQEAQRICRSFGGFVASIHNDKENSFIRRVAVSKGATNGVYIGASVAPNGQSVKWLDGSIWNYGNFYSGFPLPGAGECVAMDTQGTSGQWVNVDCNATQAVACERRQNYTDLSCPTGTFTEGDIIYSPGFPFSSNIPCDYLLSVAAGKRISVEVIYLEANSCCDKLVLTENYIGGQVLATLTGEVSNKVYTTSSSNFMRVSWQPQGGWNVMGMMVTFRAV</sequence>
<dbReference type="AlphaFoldDB" id="A0A454XN32"/>
<protein>
    <submittedName>
        <fullName evidence="2">C-type lectin</fullName>
    </submittedName>
</protein>
<dbReference type="InterPro" id="IPR001304">
    <property type="entry name" value="C-type_lectin-like"/>
</dbReference>
<dbReference type="Gene3D" id="2.60.120.290">
    <property type="entry name" value="Spermadhesin, CUB domain"/>
    <property type="match status" value="1"/>
</dbReference>
<proteinExistence type="predicted"/>
<keyword evidence="3" id="KW-1185">Reference proteome</keyword>
<dbReference type="SUPFAM" id="SSF49854">
    <property type="entry name" value="Spermadhesin, CUB domain"/>
    <property type="match status" value="1"/>
</dbReference>
<dbReference type="OMA" id="RTCEEEC"/>